<accession>A0AAV8QXV4</accession>
<comment type="caution">
    <text evidence="1">The sequence shown here is derived from an EMBL/GenBank/DDBJ whole genome shotgun (WGS) entry which is preliminary data.</text>
</comment>
<dbReference type="EMBL" id="JAQQAF010000005">
    <property type="protein sequence ID" value="KAJ8485233.1"/>
    <property type="molecule type" value="Genomic_DNA"/>
</dbReference>
<protein>
    <submittedName>
        <fullName evidence="1">Uncharacterized protein</fullName>
    </submittedName>
</protein>
<gene>
    <name evidence="1" type="ORF">OPV22_017718</name>
</gene>
<sequence>MGRVQPLARVCHELPVTINILRRSITIAIPPSTIFSIAELAWGSVVSSSLPPSVVRFCAIKDREGGKAAPASRSSSPFP</sequence>
<dbReference type="Proteomes" id="UP001222027">
    <property type="component" value="Unassembled WGS sequence"/>
</dbReference>
<organism evidence="1 2">
    <name type="scientific">Ensete ventricosum</name>
    <name type="common">Abyssinian banana</name>
    <name type="synonym">Musa ensete</name>
    <dbReference type="NCBI Taxonomy" id="4639"/>
    <lineage>
        <taxon>Eukaryota</taxon>
        <taxon>Viridiplantae</taxon>
        <taxon>Streptophyta</taxon>
        <taxon>Embryophyta</taxon>
        <taxon>Tracheophyta</taxon>
        <taxon>Spermatophyta</taxon>
        <taxon>Magnoliopsida</taxon>
        <taxon>Liliopsida</taxon>
        <taxon>Zingiberales</taxon>
        <taxon>Musaceae</taxon>
        <taxon>Ensete</taxon>
    </lineage>
</organism>
<proteinExistence type="predicted"/>
<dbReference type="AlphaFoldDB" id="A0AAV8QXV4"/>
<evidence type="ECO:0000313" key="2">
    <source>
        <dbReference type="Proteomes" id="UP001222027"/>
    </source>
</evidence>
<name>A0AAV8QXV4_ENSVE</name>
<evidence type="ECO:0000313" key="1">
    <source>
        <dbReference type="EMBL" id="KAJ8485233.1"/>
    </source>
</evidence>
<reference evidence="1 2" key="1">
    <citation type="submission" date="2022-12" db="EMBL/GenBank/DDBJ databases">
        <title>Chromosome-scale assembly of the Ensete ventricosum genome.</title>
        <authorList>
            <person name="Dussert Y."/>
            <person name="Stocks J."/>
            <person name="Wendawek A."/>
            <person name="Woldeyes F."/>
            <person name="Nichols R.A."/>
            <person name="Borrell J.S."/>
        </authorList>
    </citation>
    <scope>NUCLEOTIDE SEQUENCE [LARGE SCALE GENOMIC DNA]</scope>
    <source>
        <strain evidence="2">cv. Maze</strain>
        <tissue evidence="1">Seeds</tissue>
    </source>
</reference>
<keyword evidence="2" id="KW-1185">Reference proteome</keyword>